<feature type="transmembrane region" description="Helical" evidence="13">
    <location>
        <begin position="96"/>
        <end position="118"/>
    </location>
</feature>
<evidence type="ECO:0000313" key="16">
    <source>
        <dbReference type="Proteomes" id="UP000054608"/>
    </source>
</evidence>
<dbReference type="OrthoDB" id="9800627at2"/>
<evidence type="ECO:0000256" key="12">
    <source>
        <dbReference type="ARBA" id="ARBA00023136"/>
    </source>
</evidence>
<keyword evidence="10 13" id="KW-1133">Transmembrane helix</keyword>
<evidence type="ECO:0000256" key="4">
    <source>
        <dbReference type="ARBA" id="ARBA00022475"/>
    </source>
</evidence>
<dbReference type="GO" id="GO:0008237">
    <property type="term" value="F:metallopeptidase activity"/>
    <property type="evidence" value="ECO:0007669"/>
    <property type="project" value="UniProtKB-KW"/>
</dbReference>
<keyword evidence="7" id="KW-0479">Metal-binding</keyword>
<dbReference type="PATRIC" id="fig|458.5.peg.1200"/>
<dbReference type="InterPro" id="IPR044537">
    <property type="entry name" value="Rip2-like"/>
</dbReference>
<keyword evidence="16" id="KW-1185">Reference proteome</keyword>
<dbReference type="STRING" id="458.Lrub_1160"/>
<feature type="transmembrane region" description="Helical" evidence="13">
    <location>
        <begin position="53"/>
        <end position="76"/>
    </location>
</feature>
<comment type="caution">
    <text evidence="15">The sequence shown here is derived from an EMBL/GenBank/DDBJ whole genome shotgun (WGS) entry which is preliminary data.</text>
</comment>
<evidence type="ECO:0000256" key="5">
    <source>
        <dbReference type="ARBA" id="ARBA00022670"/>
    </source>
</evidence>
<evidence type="ECO:0000256" key="8">
    <source>
        <dbReference type="ARBA" id="ARBA00022801"/>
    </source>
</evidence>
<keyword evidence="4" id="KW-1003">Cell membrane</keyword>
<accession>A0A0W0XW87</accession>
<dbReference type="Proteomes" id="UP000054608">
    <property type="component" value="Unassembled WGS sequence"/>
</dbReference>
<evidence type="ECO:0000313" key="15">
    <source>
        <dbReference type="EMBL" id="KTD48809.1"/>
    </source>
</evidence>
<keyword evidence="11" id="KW-0482">Metalloprotease</keyword>
<keyword evidence="9" id="KW-0862">Zinc</keyword>
<protein>
    <submittedName>
        <fullName evidence="15">Transmembrane protein</fullName>
    </submittedName>
</protein>
<dbReference type="AlphaFoldDB" id="A0A0W0XW87"/>
<comment type="subcellular location">
    <subcellularLocation>
        <location evidence="2">Cell membrane</location>
        <topology evidence="2">Multi-pass membrane protein</topology>
    </subcellularLocation>
</comment>
<comment type="cofactor">
    <cofactor evidence="1">
        <name>Zn(2+)</name>
        <dbReference type="ChEBI" id="CHEBI:29105"/>
    </cofactor>
</comment>
<feature type="transmembrane region" description="Helical" evidence="13">
    <location>
        <begin position="130"/>
        <end position="151"/>
    </location>
</feature>
<reference evidence="15 16" key="1">
    <citation type="submission" date="2015-11" db="EMBL/GenBank/DDBJ databases">
        <title>Genomic analysis of 38 Legionella species identifies large and diverse effector repertoires.</title>
        <authorList>
            <person name="Burstein D."/>
            <person name="Amaro F."/>
            <person name="Zusman T."/>
            <person name="Lifshitz Z."/>
            <person name="Cohen O."/>
            <person name="Gilbert J.A."/>
            <person name="Pupko T."/>
            <person name="Shuman H.A."/>
            <person name="Segal G."/>
        </authorList>
    </citation>
    <scope>NUCLEOTIDE SEQUENCE [LARGE SCALE GENOMIC DNA]</scope>
    <source>
        <strain evidence="15 16">WA-270A-C2</strain>
    </source>
</reference>
<evidence type="ECO:0000256" key="6">
    <source>
        <dbReference type="ARBA" id="ARBA00022692"/>
    </source>
</evidence>
<name>A0A0W0XW87_9GAMM</name>
<dbReference type="GO" id="GO:0006508">
    <property type="term" value="P:proteolysis"/>
    <property type="evidence" value="ECO:0007669"/>
    <property type="project" value="UniProtKB-KW"/>
</dbReference>
<keyword evidence="6 13" id="KW-0812">Transmembrane</keyword>
<keyword evidence="12 13" id="KW-0472">Membrane</keyword>
<dbReference type="Pfam" id="PF02163">
    <property type="entry name" value="Peptidase_M50"/>
    <property type="match status" value="1"/>
</dbReference>
<dbReference type="InterPro" id="IPR008915">
    <property type="entry name" value="Peptidase_M50"/>
</dbReference>
<feature type="transmembrane region" description="Helical" evidence="13">
    <location>
        <begin position="12"/>
        <end position="32"/>
    </location>
</feature>
<evidence type="ECO:0000259" key="14">
    <source>
        <dbReference type="Pfam" id="PF02163"/>
    </source>
</evidence>
<evidence type="ECO:0000256" key="1">
    <source>
        <dbReference type="ARBA" id="ARBA00001947"/>
    </source>
</evidence>
<organism evidence="15 16">
    <name type="scientific">Legionella rubrilucens</name>
    <dbReference type="NCBI Taxonomy" id="458"/>
    <lineage>
        <taxon>Bacteria</taxon>
        <taxon>Pseudomonadati</taxon>
        <taxon>Pseudomonadota</taxon>
        <taxon>Gammaproteobacteria</taxon>
        <taxon>Legionellales</taxon>
        <taxon>Legionellaceae</taxon>
        <taxon>Legionella</taxon>
    </lineage>
</organism>
<evidence type="ECO:0000256" key="13">
    <source>
        <dbReference type="SAM" id="Phobius"/>
    </source>
</evidence>
<evidence type="ECO:0000256" key="10">
    <source>
        <dbReference type="ARBA" id="ARBA00022989"/>
    </source>
</evidence>
<feature type="transmembrane region" description="Helical" evidence="13">
    <location>
        <begin position="183"/>
        <end position="216"/>
    </location>
</feature>
<dbReference type="CDD" id="cd06158">
    <property type="entry name" value="S2P-M50_like_1"/>
    <property type="match status" value="1"/>
</dbReference>
<dbReference type="InterPro" id="IPR052348">
    <property type="entry name" value="Metallopeptidase_M50B"/>
</dbReference>
<feature type="domain" description="Peptidase M50" evidence="14">
    <location>
        <begin position="14"/>
        <end position="194"/>
    </location>
</feature>
<dbReference type="RefSeq" id="WP_058531241.1">
    <property type="nucleotide sequence ID" value="NZ_CAAAIN010000001.1"/>
</dbReference>
<evidence type="ECO:0000256" key="7">
    <source>
        <dbReference type="ARBA" id="ARBA00022723"/>
    </source>
</evidence>
<gene>
    <name evidence="15" type="ORF">Lrub_1160</name>
</gene>
<dbReference type="GO" id="GO:0005886">
    <property type="term" value="C:plasma membrane"/>
    <property type="evidence" value="ECO:0007669"/>
    <property type="project" value="UniProtKB-SubCell"/>
</dbReference>
<evidence type="ECO:0000256" key="2">
    <source>
        <dbReference type="ARBA" id="ARBA00004651"/>
    </source>
</evidence>
<keyword evidence="5" id="KW-0645">Protease</keyword>
<evidence type="ECO:0000256" key="3">
    <source>
        <dbReference type="ARBA" id="ARBA00007931"/>
    </source>
</evidence>
<dbReference type="PANTHER" id="PTHR35864">
    <property type="entry name" value="ZINC METALLOPROTEASE MJ0611-RELATED"/>
    <property type="match status" value="1"/>
</dbReference>
<dbReference type="GO" id="GO:0046872">
    <property type="term" value="F:metal ion binding"/>
    <property type="evidence" value="ECO:0007669"/>
    <property type="project" value="UniProtKB-KW"/>
</dbReference>
<dbReference type="EMBL" id="LNYT01000007">
    <property type="protein sequence ID" value="KTD48809.1"/>
    <property type="molecule type" value="Genomic_DNA"/>
</dbReference>
<keyword evidence="8" id="KW-0378">Hydrolase</keyword>
<proteinExistence type="inferred from homology"/>
<dbReference type="PANTHER" id="PTHR35864:SF1">
    <property type="entry name" value="ZINC METALLOPROTEASE YWHC-RELATED"/>
    <property type="match status" value="1"/>
</dbReference>
<evidence type="ECO:0000256" key="11">
    <source>
        <dbReference type="ARBA" id="ARBA00023049"/>
    </source>
</evidence>
<evidence type="ECO:0000256" key="9">
    <source>
        <dbReference type="ARBA" id="ARBA00022833"/>
    </source>
</evidence>
<comment type="similarity">
    <text evidence="3">Belongs to the peptidase M50B family.</text>
</comment>
<sequence>MPELTTIQQIAVWIIPVLFAITLHEAAHALVADKLGDSTARMLGRVSFNPLRHIDLIGTILIPILVLVLSQFNFVFGWAKPVPINASHFRHPRRDMALATAAGPLANLLMALFWAGCFKLSALFHPESMVGLFFLLVSRAGILINLLLAFFNLLPIPPLDGGRVAISLLPYKAAIQLQKIEPYGFFILLALMMLGALGWIINPLIHAALSLLAYVFRL</sequence>